<dbReference type="PANTHER" id="PTHR32248">
    <property type="entry name" value="RNA POLYMERASE SIGMA-54 FACTOR"/>
    <property type="match status" value="1"/>
</dbReference>
<evidence type="ECO:0000259" key="9">
    <source>
        <dbReference type="Pfam" id="PF04552"/>
    </source>
</evidence>
<dbReference type="PIRSF" id="PIRSF000774">
    <property type="entry name" value="RpoN"/>
    <property type="match status" value="1"/>
</dbReference>
<evidence type="ECO:0000256" key="2">
    <source>
        <dbReference type="ARBA" id="ARBA00022478"/>
    </source>
</evidence>
<dbReference type="Pfam" id="PF04963">
    <property type="entry name" value="Sigma54_CBD"/>
    <property type="match status" value="1"/>
</dbReference>
<evidence type="ECO:0000256" key="6">
    <source>
        <dbReference type="ARBA" id="ARBA00023082"/>
    </source>
</evidence>
<dbReference type="NCBIfam" id="TIGR02395">
    <property type="entry name" value="rpoN_sigma"/>
    <property type="match status" value="1"/>
</dbReference>
<keyword evidence="8" id="KW-0804">Transcription</keyword>
<evidence type="ECO:0000313" key="12">
    <source>
        <dbReference type="Proteomes" id="UP001597040"/>
    </source>
</evidence>
<dbReference type="InterPro" id="IPR007634">
    <property type="entry name" value="RNA_pol_sigma_54_DNA-bd"/>
</dbReference>
<proteinExistence type="inferred from homology"/>
<comment type="similarity">
    <text evidence="1">Belongs to the sigma-54 factor family.</text>
</comment>
<reference evidence="12" key="1">
    <citation type="journal article" date="2019" name="Int. J. Syst. Evol. Microbiol.">
        <title>The Global Catalogue of Microorganisms (GCM) 10K type strain sequencing project: providing services to taxonomists for standard genome sequencing and annotation.</title>
        <authorList>
            <consortium name="The Broad Institute Genomics Platform"/>
            <consortium name="The Broad Institute Genome Sequencing Center for Infectious Disease"/>
            <person name="Wu L."/>
            <person name="Ma J."/>
        </authorList>
    </citation>
    <scope>NUCLEOTIDE SEQUENCE [LARGE SCALE GENOMIC DNA]</scope>
    <source>
        <strain evidence="12">CCUG 56754</strain>
    </source>
</reference>
<sequence>MEPKLTQEQTLQRKLNQSLLQAIQILQFSGIELIEYIKEIAKENPLIEEVNYDYDIAQYKSANYNEVAVGEINQTELSMYEQLRQQLYTLDISETMEPIVHFGIDSLNEDGYLDIELKMWAEECSTTVNLVEEALVKIQSLEPSGIGARSISECILLQLKHTSVYKPFVESLLTEHLDWIADENVNAIIEEYDTIEEDVYAILDQIKRCHPKPGQLLAVKRPEYVIPEASIYKEDGEWRISFYKWNSPTIELNRSYEGLTNLEKDAANYLKEKYKQIDWLNQAITYRTNTLELVIRKLVEKQQLFFEHGSFMLEPLTLREVAQELDVHISTISRTISNKYVQTKQGVVPIKFFLQSGVTQRNGKKTAAFAIKQLIHELIQHENKQKPLSDELIRIRLYEEFGITIARRTVMKYREQLQIPASIKRK</sequence>
<dbReference type="RefSeq" id="WP_390362161.1">
    <property type="nucleotide sequence ID" value="NZ_JBHTKJ010000026.1"/>
</dbReference>
<evidence type="ECO:0000259" key="10">
    <source>
        <dbReference type="Pfam" id="PF04963"/>
    </source>
</evidence>
<dbReference type="Gene3D" id="1.10.10.60">
    <property type="entry name" value="Homeodomain-like"/>
    <property type="match status" value="1"/>
</dbReference>
<keyword evidence="7" id="KW-0238">DNA-binding</keyword>
<dbReference type="Gene3D" id="1.10.10.1330">
    <property type="entry name" value="RNA polymerase sigma-54 factor, core-binding domain"/>
    <property type="match status" value="1"/>
</dbReference>
<comment type="caution">
    <text evidence="11">The sequence shown here is derived from an EMBL/GenBank/DDBJ whole genome shotgun (WGS) entry which is preliminary data.</text>
</comment>
<dbReference type="Pfam" id="PF04552">
    <property type="entry name" value="Sigma54_DBD"/>
    <property type="match status" value="1"/>
</dbReference>
<dbReference type="Proteomes" id="UP001597040">
    <property type="component" value="Unassembled WGS sequence"/>
</dbReference>
<evidence type="ECO:0000313" key="11">
    <source>
        <dbReference type="EMBL" id="MFD1038823.1"/>
    </source>
</evidence>
<dbReference type="InterPro" id="IPR038709">
    <property type="entry name" value="RpoN_core-bd_sf"/>
</dbReference>
<keyword evidence="6" id="KW-0731">Sigma factor</keyword>
<evidence type="ECO:0000256" key="3">
    <source>
        <dbReference type="ARBA" id="ARBA00022679"/>
    </source>
</evidence>
<accession>A0ABW3LL79</accession>
<dbReference type="InterPro" id="IPR007046">
    <property type="entry name" value="RNA_pol_sigma_54_core-bd"/>
</dbReference>
<keyword evidence="2" id="KW-0240">DNA-directed RNA polymerase</keyword>
<feature type="domain" description="RNA polymerase sigma factor 54 DNA-binding" evidence="9">
    <location>
        <begin position="268"/>
        <end position="426"/>
    </location>
</feature>
<organism evidence="11 12">
    <name type="scientific">Virgibacillus byunsanensis</name>
    <dbReference type="NCBI Taxonomy" id="570945"/>
    <lineage>
        <taxon>Bacteria</taxon>
        <taxon>Bacillati</taxon>
        <taxon>Bacillota</taxon>
        <taxon>Bacilli</taxon>
        <taxon>Bacillales</taxon>
        <taxon>Bacillaceae</taxon>
        <taxon>Virgibacillus</taxon>
    </lineage>
</organism>
<dbReference type="PROSITE" id="PS50044">
    <property type="entry name" value="SIGMA54_3"/>
    <property type="match status" value="1"/>
</dbReference>
<keyword evidence="3" id="KW-0808">Transferase</keyword>
<dbReference type="EMBL" id="JBHTKJ010000026">
    <property type="protein sequence ID" value="MFD1038823.1"/>
    <property type="molecule type" value="Genomic_DNA"/>
</dbReference>
<keyword evidence="4" id="KW-0548">Nucleotidyltransferase</keyword>
<dbReference type="InterPro" id="IPR000394">
    <property type="entry name" value="RNA_pol_sigma_54"/>
</dbReference>
<protein>
    <submittedName>
        <fullName evidence="11">RNA polymerase factor sigma-54</fullName>
    </submittedName>
</protein>
<feature type="domain" description="RNA polymerase sigma factor 54 core-binding" evidence="10">
    <location>
        <begin position="72"/>
        <end position="256"/>
    </location>
</feature>
<evidence type="ECO:0000256" key="5">
    <source>
        <dbReference type="ARBA" id="ARBA00023015"/>
    </source>
</evidence>
<keyword evidence="12" id="KW-1185">Reference proteome</keyword>
<evidence type="ECO:0000256" key="7">
    <source>
        <dbReference type="ARBA" id="ARBA00023125"/>
    </source>
</evidence>
<dbReference type="PANTHER" id="PTHR32248:SF4">
    <property type="entry name" value="RNA POLYMERASE SIGMA-54 FACTOR"/>
    <property type="match status" value="1"/>
</dbReference>
<evidence type="ECO:0000256" key="4">
    <source>
        <dbReference type="ARBA" id="ARBA00022695"/>
    </source>
</evidence>
<evidence type="ECO:0000256" key="8">
    <source>
        <dbReference type="ARBA" id="ARBA00023163"/>
    </source>
</evidence>
<keyword evidence="5" id="KW-0805">Transcription regulation</keyword>
<name>A0ABW3LL79_9BACI</name>
<dbReference type="Pfam" id="PF00309">
    <property type="entry name" value="Sigma54_AID"/>
    <property type="match status" value="1"/>
</dbReference>
<dbReference type="PROSITE" id="PS00717">
    <property type="entry name" value="SIGMA54_1"/>
    <property type="match status" value="1"/>
</dbReference>
<evidence type="ECO:0000256" key="1">
    <source>
        <dbReference type="ARBA" id="ARBA00008798"/>
    </source>
</evidence>
<gene>
    <name evidence="11" type="primary">rpoN</name>
    <name evidence="11" type="ORF">ACFQ3N_10535</name>
</gene>
<dbReference type="PRINTS" id="PR00045">
    <property type="entry name" value="SIGMA54FCT"/>
</dbReference>